<keyword evidence="3" id="KW-1185">Reference proteome</keyword>
<comment type="caution">
    <text evidence="2">The sequence shown here is derived from an EMBL/GenBank/DDBJ whole genome shotgun (WGS) entry which is preliminary data.</text>
</comment>
<feature type="region of interest" description="Disordered" evidence="1">
    <location>
        <begin position="110"/>
        <end position="136"/>
    </location>
</feature>
<accession>A0A4C1X5F5</accession>
<dbReference type="Proteomes" id="UP000299102">
    <property type="component" value="Unassembled WGS sequence"/>
</dbReference>
<feature type="region of interest" description="Disordered" evidence="1">
    <location>
        <begin position="24"/>
        <end position="43"/>
    </location>
</feature>
<evidence type="ECO:0000256" key="1">
    <source>
        <dbReference type="SAM" id="MobiDB-lite"/>
    </source>
</evidence>
<evidence type="ECO:0000313" key="3">
    <source>
        <dbReference type="Proteomes" id="UP000299102"/>
    </source>
</evidence>
<reference evidence="2 3" key="1">
    <citation type="journal article" date="2019" name="Commun. Biol.">
        <title>The bagworm genome reveals a unique fibroin gene that provides high tensile strength.</title>
        <authorList>
            <person name="Kono N."/>
            <person name="Nakamura H."/>
            <person name="Ohtoshi R."/>
            <person name="Tomita M."/>
            <person name="Numata K."/>
            <person name="Arakawa K."/>
        </authorList>
    </citation>
    <scope>NUCLEOTIDE SEQUENCE [LARGE SCALE GENOMIC DNA]</scope>
</reference>
<sequence>MKIRKTEVSSCEVNLEVYRPPQAECRRRRPRADRPSGGAAAGYRGREEVRARFGNVQRGIYWSTGKKFVGGRQGASRRRGPPRLARPTRLTEFAIFSRRKPSPLVIEHAREDICRRPPKPAPALTAARYRARTRSK</sequence>
<dbReference type="AlphaFoldDB" id="A0A4C1X5F5"/>
<gene>
    <name evidence="2" type="ORF">EVAR_41329_1</name>
</gene>
<organism evidence="2 3">
    <name type="scientific">Eumeta variegata</name>
    <name type="common">Bagworm moth</name>
    <name type="synonym">Eumeta japonica</name>
    <dbReference type="NCBI Taxonomy" id="151549"/>
    <lineage>
        <taxon>Eukaryota</taxon>
        <taxon>Metazoa</taxon>
        <taxon>Ecdysozoa</taxon>
        <taxon>Arthropoda</taxon>
        <taxon>Hexapoda</taxon>
        <taxon>Insecta</taxon>
        <taxon>Pterygota</taxon>
        <taxon>Neoptera</taxon>
        <taxon>Endopterygota</taxon>
        <taxon>Lepidoptera</taxon>
        <taxon>Glossata</taxon>
        <taxon>Ditrysia</taxon>
        <taxon>Tineoidea</taxon>
        <taxon>Psychidae</taxon>
        <taxon>Oiketicinae</taxon>
        <taxon>Eumeta</taxon>
    </lineage>
</organism>
<evidence type="ECO:0000313" key="2">
    <source>
        <dbReference type="EMBL" id="GBP57435.1"/>
    </source>
</evidence>
<name>A0A4C1X5F5_EUMVA</name>
<protein>
    <submittedName>
        <fullName evidence="2">Uncharacterized protein</fullName>
    </submittedName>
</protein>
<dbReference type="EMBL" id="BGZK01000716">
    <property type="protein sequence ID" value="GBP57435.1"/>
    <property type="molecule type" value="Genomic_DNA"/>
</dbReference>
<proteinExistence type="predicted"/>